<dbReference type="Gene3D" id="2.30.40.10">
    <property type="entry name" value="Urease, subunit C, domain 1"/>
    <property type="match status" value="1"/>
</dbReference>
<evidence type="ECO:0000259" key="8">
    <source>
        <dbReference type="Pfam" id="PF13382"/>
    </source>
</evidence>
<evidence type="ECO:0000313" key="9">
    <source>
        <dbReference type="EMBL" id="TBL77300.1"/>
    </source>
</evidence>
<gene>
    <name evidence="6 9" type="primary">ade</name>
    <name evidence="9" type="ORF">EYB31_17615</name>
</gene>
<dbReference type="SUPFAM" id="SSF51338">
    <property type="entry name" value="Composite domain of metallo-dependent hydrolases"/>
    <property type="match status" value="1"/>
</dbReference>
<proteinExistence type="inferred from homology"/>
<evidence type="ECO:0000256" key="4">
    <source>
        <dbReference type="ARBA" id="ARBA00023211"/>
    </source>
</evidence>
<dbReference type="InterPro" id="IPR032466">
    <property type="entry name" value="Metal_Hydrolase"/>
</dbReference>
<organism evidence="9 10">
    <name type="scientific">Paenibacillus thalictri</name>
    <dbReference type="NCBI Taxonomy" id="2527873"/>
    <lineage>
        <taxon>Bacteria</taxon>
        <taxon>Bacillati</taxon>
        <taxon>Bacillota</taxon>
        <taxon>Bacilli</taxon>
        <taxon>Bacillales</taxon>
        <taxon>Paenibacillaceae</taxon>
        <taxon>Paenibacillus</taxon>
    </lineage>
</organism>
<dbReference type="Gene3D" id="3.20.20.140">
    <property type="entry name" value="Metal-dependent hydrolases"/>
    <property type="match status" value="1"/>
</dbReference>
<dbReference type="HAMAP" id="MF_01518">
    <property type="entry name" value="Adenine_deamin"/>
    <property type="match status" value="1"/>
</dbReference>
<evidence type="ECO:0000313" key="10">
    <source>
        <dbReference type="Proteomes" id="UP000293142"/>
    </source>
</evidence>
<evidence type="ECO:0000256" key="3">
    <source>
        <dbReference type="ARBA" id="ARBA00022801"/>
    </source>
</evidence>
<evidence type="ECO:0000256" key="5">
    <source>
        <dbReference type="ARBA" id="ARBA00047720"/>
    </source>
</evidence>
<keyword evidence="10" id="KW-1185">Reference proteome</keyword>
<dbReference type="NCBIfam" id="TIGR01178">
    <property type="entry name" value="ade"/>
    <property type="match status" value="1"/>
</dbReference>
<sequence length="592" mass="63707">MNSKLVASARGDLPIDVAIENIRLVNVFSGEIYPAAIGITGDTIVHVTAPGVTTLEAKERIDGKGLFAVPGLIDTHLHIEVSMMTPAQYAEAVLVHGTTTVVTDPHEIANVLGERGVRYMVDAAKGLDLRMLNVVPSCVPAAPNVETSGADFTPEAVEKMLAWEGIHGLAEVMNYHGVIHQDPRMVGILEANERAGAGKIVQGHAPRVSGRDLSAYMVAGPNSDHESRTGDEALEKIRAGMIVEIREGSFSMNLADCAKEIKDMGYLPNVCFCSDDLLPNDILEKGHMNHIVRKAMQEGIEPVNAIRYATLNAAQRMERKDLGAIAAGRLADIVLIEQLETMKAVDVFASGQRVVQEGKLIRQQPNLEPPADFLETVKLPEITEDDLVLRIEEAGASEARIRVIEYDAAPGIPTDFLEVTLPVENGLLRPEAYEGEKGPLCRVAVFHRHGLNSNRSLGLLAGYGILEGAVATTVAHDSHNLAVLGVDTKDMVIAANTLRASQGGFVAVKNGKVIAHLPLPLAGLMSLETADTLVPKLKELVSVLQQEIMPGKNPIHRMIAVTLPVIPRAKITDIGLVEVESQTLLPLVIETR</sequence>
<accession>A0A4Q9DMZ7</accession>
<dbReference type="Proteomes" id="UP000293142">
    <property type="component" value="Unassembled WGS sequence"/>
</dbReference>
<dbReference type="OrthoDB" id="9775607at2"/>
<evidence type="ECO:0000256" key="6">
    <source>
        <dbReference type="HAMAP-Rule" id="MF_01518"/>
    </source>
</evidence>
<dbReference type="SUPFAM" id="SSF51556">
    <property type="entry name" value="Metallo-dependent hydrolases"/>
    <property type="match status" value="1"/>
</dbReference>
<dbReference type="GO" id="GO:0006146">
    <property type="term" value="P:adenine catabolic process"/>
    <property type="evidence" value="ECO:0007669"/>
    <property type="project" value="InterPro"/>
</dbReference>
<dbReference type="InterPro" id="IPR011059">
    <property type="entry name" value="Metal-dep_hydrolase_composite"/>
</dbReference>
<dbReference type="EMBL" id="SIRE01000012">
    <property type="protein sequence ID" value="TBL77300.1"/>
    <property type="molecule type" value="Genomic_DNA"/>
</dbReference>
<dbReference type="GO" id="GO:0000034">
    <property type="term" value="F:adenine deaminase activity"/>
    <property type="evidence" value="ECO:0007669"/>
    <property type="project" value="UniProtKB-UniRule"/>
</dbReference>
<dbReference type="PANTHER" id="PTHR11113">
    <property type="entry name" value="N-ACETYLGLUCOSAMINE-6-PHOSPHATE DEACETYLASE"/>
    <property type="match status" value="1"/>
</dbReference>
<dbReference type="PANTHER" id="PTHR11113:SF2">
    <property type="entry name" value="ADENINE DEAMINASE"/>
    <property type="match status" value="1"/>
</dbReference>
<comment type="catalytic activity">
    <reaction evidence="5 6">
        <text>adenine + H2O + H(+) = hypoxanthine + NH4(+)</text>
        <dbReference type="Rhea" id="RHEA:23688"/>
        <dbReference type="ChEBI" id="CHEBI:15377"/>
        <dbReference type="ChEBI" id="CHEBI:15378"/>
        <dbReference type="ChEBI" id="CHEBI:16708"/>
        <dbReference type="ChEBI" id="CHEBI:17368"/>
        <dbReference type="ChEBI" id="CHEBI:28938"/>
        <dbReference type="EC" id="3.5.4.2"/>
    </reaction>
</comment>
<keyword evidence="4 6" id="KW-0464">Manganese</keyword>
<dbReference type="Pfam" id="PF13382">
    <property type="entry name" value="Adenine_deam_C"/>
    <property type="match status" value="1"/>
</dbReference>
<feature type="domain" description="Adenine deaminase C-terminal" evidence="8">
    <location>
        <begin position="414"/>
        <end position="582"/>
    </location>
</feature>
<dbReference type="Pfam" id="PF01979">
    <property type="entry name" value="Amidohydro_1"/>
    <property type="match status" value="1"/>
</dbReference>
<dbReference type="AlphaFoldDB" id="A0A4Q9DMZ7"/>
<reference evidence="9 10" key="1">
    <citation type="submission" date="2019-02" db="EMBL/GenBank/DDBJ databases">
        <title>Paenibacillus sp. nov., isolated from surface-sterilized tissue of Thalictrum simplex L.</title>
        <authorList>
            <person name="Tuo L."/>
        </authorList>
    </citation>
    <scope>NUCLEOTIDE SEQUENCE [LARGE SCALE GENOMIC DNA]</scope>
    <source>
        <strain evidence="9 10">N2SHLJ1</strain>
    </source>
</reference>
<name>A0A4Q9DMZ7_9BACL</name>
<comment type="cofactor">
    <cofactor evidence="6">
        <name>Mn(2+)</name>
        <dbReference type="ChEBI" id="CHEBI:29035"/>
    </cofactor>
</comment>
<dbReference type="InterPro" id="IPR006679">
    <property type="entry name" value="Adenine_deam"/>
</dbReference>
<dbReference type="InterPro" id="IPR026912">
    <property type="entry name" value="Adenine_deam_C"/>
</dbReference>
<protein>
    <recommendedName>
        <fullName evidence="2 6">Adenine deaminase</fullName>
        <shortName evidence="6">Adenase</shortName>
        <shortName evidence="6">Adenine aminase</shortName>
        <ecNumber evidence="2 6">3.5.4.2</ecNumber>
    </recommendedName>
</protein>
<dbReference type="InterPro" id="IPR006680">
    <property type="entry name" value="Amidohydro-rel"/>
</dbReference>
<evidence type="ECO:0000259" key="7">
    <source>
        <dbReference type="Pfam" id="PF01979"/>
    </source>
</evidence>
<keyword evidence="3 6" id="KW-0378">Hydrolase</keyword>
<feature type="domain" description="Amidohydrolase-related" evidence="7">
    <location>
        <begin position="68"/>
        <end position="354"/>
    </location>
</feature>
<dbReference type="RefSeq" id="WP_131014691.1">
    <property type="nucleotide sequence ID" value="NZ_SIRE01000012.1"/>
</dbReference>
<evidence type="ECO:0000256" key="2">
    <source>
        <dbReference type="ARBA" id="ARBA00012782"/>
    </source>
</evidence>
<evidence type="ECO:0000256" key="1">
    <source>
        <dbReference type="ARBA" id="ARBA00006773"/>
    </source>
</evidence>
<dbReference type="EC" id="3.5.4.2" evidence="2 6"/>
<comment type="similarity">
    <text evidence="1 6">Belongs to the metallo-dependent hydrolases superfamily. Adenine deaminase family.</text>
</comment>
<comment type="caution">
    <text evidence="9">The sequence shown here is derived from an EMBL/GenBank/DDBJ whole genome shotgun (WGS) entry which is preliminary data.</text>
</comment>